<evidence type="ECO:0000256" key="1">
    <source>
        <dbReference type="SAM" id="Coils"/>
    </source>
</evidence>
<accession>A0A4Y8D8G0</accession>
<protein>
    <submittedName>
        <fullName evidence="3">Uncharacterized protein</fullName>
    </submittedName>
</protein>
<reference evidence="3 4" key="1">
    <citation type="submission" date="2017-11" db="EMBL/GenBank/DDBJ databases">
        <title>Comparative genomics of Botrytis spp.</title>
        <authorList>
            <person name="Valero-Jimenez C.A."/>
            <person name="Tapia P."/>
            <person name="Veloso J."/>
            <person name="Silva-Moreno E."/>
            <person name="Staats M."/>
            <person name="Valdes J.H."/>
            <person name="Van Kan J.A.L."/>
        </authorList>
    </citation>
    <scope>NUCLEOTIDE SEQUENCE [LARGE SCALE GENOMIC DNA]</scope>
    <source>
        <strain evidence="3 4">MUCL2830</strain>
    </source>
</reference>
<gene>
    <name evidence="3" type="ORF">BOTCAL_0075g00280</name>
</gene>
<keyword evidence="4" id="KW-1185">Reference proteome</keyword>
<evidence type="ECO:0000313" key="3">
    <source>
        <dbReference type="EMBL" id="TEY74226.1"/>
    </source>
</evidence>
<feature type="region of interest" description="Disordered" evidence="2">
    <location>
        <begin position="379"/>
        <end position="409"/>
    </location>
</feature>
<feature type="region of interest" description="Disordered" evidence="2">
    <location>
        <begin position="275"/>
        <end position="311"/>
    </location>
</feature>
<sequence>MFIDNEASVDNETTDAVDDENTDTIENKNTNIEIDSDNTIVEDKYVWIKAEIKSKASILPDWLTICNSLYYRKAILNLLGENLLPKGKYKEIVPLEKCYNQCNIDLLPVLSISSKNNNPISKPRKGILPTFALELLEQWSKTKALNVASSKRRFALPGSFFMEENISFHSEINRIYTIYRQTINQAKKDKEELKQRQAARKKTSGAVTLIEVQEQLNTSRITSDNNLAHQMLQQNQSKRVQLPRLASPLISNLAINTLHIENNQSEISIHTKATIPSTPTHSKTNVPSTPIQNTTPVRNTPKKRRVATPPPLIIENRIASLGLFSPADRFTSLLHRSSPSNRFGIIHPLHSPSRIGSRESIARDTNDFISRLPQSYDTQSLQVIPETQLDSDMISETQYNDNDDNDEID</sequence>
<dbReference type="EMBL" id="PHWZ01000075">
    <property type="protein sequence ID" value="TEY74226.1"/>
    <property type="molecule type" value="Genomic_DNA"/>
</dbReference>
<feature type="compositionally biased region" description="Polar residues" evidence="2">
    <location>
        <begin position="388"/>
        <end position="400"/>
    </location>
</feature>
<evidence type="ECO:0000313" key="4">
    <source>
        <dbReference type="Proteomes" id="UP000297299"/>
    </source>
</evidence>
<feature type="coiled-coil region" evidence="1">
    <location>
        <begin position="176"/>
        <end position="203"/>
    </location>
</feature>
<name>A0A4Y8D8G0_9HELO</name>
<evidence type="ECO:0000256" key="2">
    <source>
        <dbReference type="SAM" id="MobiDB-lite"/>
    </source>
</evidence>
<dbReference type="Proteomes" id="UP000297299">
    <property type="component" value="Unassembled WGS sequence"/>
</dbReference>
<feature type="compositionally biased region" description="Polar residues" evidence="2">
    <location>
        <begin position="275"/>
        <end position="298"/>
    </location>
</feature>
<dbReference type="STRING" id="38488.A0A4Y8D8G0"/>
<proteinExistence type="predicted"/>
<organism evidence="3 4">
    <name type="scientific">Botryotinia calthae</name>
    <dbReference type="NCBI Taxonomy" id="38488"/>
    <lineage>
        <taxon>Eukaryota</taxon>
        <taxon>Fungi</taxon>
        <taxon>Dikarya</taxon>
        <taxon>Ascomycota</taxon>
        <taxon>Pezizomycotina</taxon>
        <taxon>Leotiomycetes</taxon>
        <taxon>Helotiales</taxon>
        <taxon>Sclerotiniaceae</taxon>
        <taxon>Botryotinia</taxon>
    </lineage>
</organism>
<comment type="caution">
    <text evidence="3">The sequence shown here is derived from an EMBL/GenBank/DDBJ whole genome shotgun (WGS) entry which is preliminary data.</text>
</comment>
<keyword evidence="1" id="KW-0175">Coiled coil</keyword>
<dbReference type="AlphaFoldDB" id="A0A4Y8D8G0"/>